<gene>
    <name evidence="1" type="ORF">METZ01_LOCUS368548</name>
</gene>
<sequence>MKENKGHARCIASGLKHILEKEE</sequence>
<dbReference type="AlphaFoldDB" id="A0A382T0K8"/>
<evidence type="ECO:0000313" key="1">
    <source>
        <dbReference type="EMBL" id="SVD15694.1"/>
    </source>
</evidence>
<name>A0A382T0K8_9ZZZZ</name>
<protein>
    <submittedName>
        <fullName evidence="1">Uncharacterized protein</fullName>
    </submittedName>
</protein>
<organism evidence="1">
    <name type="scientific">marine metagenome</name>
    <dbReference type="NCBI Taxonomy" id="408172"/>
    <lineage>
        <taxon>unclassified sequences</taxon>
        <taxon>metagenomes</taxon>
        <taxon>ecological metagenomes</taxon>
    </lineage>
</organism>
<reference evidence="1" key="1">
    <citation type="submission" date="2018-05" db="EMBL/GenBank/DDBJ databases">
        <authorList>
            <person name="Lanie J.A."/>
            <person name="Ng W.-L."/>
            <person name="Kazmierczak K.M."/>
            <person name="Andrzejewski T.M."/>
            <person name="Davidsen T.M."/>
            <person name="Wayne K.J."/>
            <person name="Tettelin H."/>
            <person name="Glass J.I."/>
            <person name="Rusch D."/>
            <person name="Podicherti R."/>
            <person name="Tsui H.-C.T."/>
            <person name="Winkler M.E."/>
        </authorList>
    </citation>
    <scope>NUCLEOTIDE SEQUENCE</scope>
</reference>
<accession>A0A382T0K8</accession>
<feature type="non-terminal residue" evidence="1">
    <location>
        <position position="23"/>
    </location>
</feature>
<dbReference type="EMBL" id="UINC01133023">
    <property type="protein sequence ID" value="SVD15694.1"/>
    <property type="molecule type" value="Genomic_DNA"/>
</dbReference>
<proteinExistence type="predicted"/>